<dbReference type="InterPro" id="IPR023772">
    <property type="entry name" value="DNA-bd_HTH_TetR-type_CS"/>
</dbReference>
<dbReference type="Gene3D" id="1.10.357.10">
    <property type="entry name" value="Tetracycline Repressor, domain 2"/>
    <property type="match status" value="1"/>
</dbReference>
<evidence type="ECO:0000256" key="1">
    <source>
        <dbReference type="ARBA" id="ARBA00023015"/>
    </source>
</evidence>
<dbReference type="SUPFAM" id="SSF46689">
    <property type="entry name" value="Homeodomain-like"/>
    <property type="match status" value="1"/>
</dbReference>
<evidence type="ECO:0000259" key="6">
    <source>
        <dbReference type="PROSITE" id="PS50977"/>
    </source>
</evidence>
<proteinExistence type="predicted"/>
<feature type="region of interest" description="Disordered" evidence="5">
    <location>
        <begin position="1"/>
        <end position="56"/>
    </location>
</feature>
<dbReference type="EMBL" id="JADKMA010000134">
    <property type="protein sequence ID" value="MBO8194571.1"/>
    <property type="molecule type" value="Genomic_DNA"/>
</dbReference>
<dbReference type="InterPro" id="IPR009057">
    <property type="entry name" value="Homeodomain-like_sf"/>
</dbReference>
<dbReference type="Pfam" id="PF00440">
    <property type="entry name" value="TetR_N"/>
    <property type="match status" value="1"/>
</dbReference>
<dbReference type="Proteomes" id="UP001519064">
    <property type="component" value="Unassembled WGS sequence"/>
</dbReference>
<dbReference type="PANTHER" id="PTHR30055:SF148">
    <property type="entry name" value="TETR-FAMILY TRANSCRIPTIONAL REGULATOR"/>
    <property type="match status" value="1"/>
</dbReference>
<keyword evidence="8" id="KW-1185">Reference proteome</keyword>
<evidence type="ECO:0000256" key="4">
    <source>
        <dbReference type="PROSITE-ProRule" id="PRU00335"/>
    </source>
</evidence>
<dbReference type="InterPro" id="IPR050109">
    <property type="entry name" value="HTH-type_TetR-like_transc_reg"/>
</dbReference>
<gene>
    <name evidence="7" type="ORF">ITI46_23350</name>
</gene>
<protein>
    <submittedName>
        <fullName evidence="7">TetR/AcrR family transcriptional regulator</fullName>
    </submittedName>
</protein>
<evidence type="ECO:0000313" key="7">
    <source>
        <dbReference type="EMBL" id="MBO8194571.1"/>
    </source>
</evidence>
<sequence>MRPAVKRRRQEWGRSGESAVKRAGDRATAGELPDTGDSPPLPSGKPVGKTRGRPRSEAVERAILDAVIRLLEEGVSYDTLSVERIARTAGVGKAAVYRRWSGKDELFLHVVREMEEPAYEGPVDGPLREVLIGALNWLRQMSLAKRRSTLLRVLAAHVHSHPELWKRYHETVISARRERLAFVLRRGIERGELRGDLDIDVLVDMLTAPILVRILLRDWEELPEEMPRQIVDTFLDGLGAGE</sequence>
<dbReference type="Gene3D" id="1.10.10.60">
    <property type="entry name" value="Homeodomain-like"/>
    <property type="match status" value="1"/>
</dbReference>
<organism evidence="7 8">
    <name type="scientific">Streptomyces oryzae</name>
    <dbReference type="NCBI Taxonomy" id="1434886"/>
    <lineage>
        <taxon>Bacteria</taxon>
        <taxon>Bacillati</taxon>
        <taxon>Actinomycetota</taxon>
        <taxon>Actinomycetes</taxon>
        <taxon>Kitasatosporales</taxon>
        <taxon>Streptomycetaceae</taxon>
        <taxon>Streptomyces</taxon>
    </lineage>
</organism>
<name>A0ABS3XHK1_9ACTN</name>
<reference evidence="7 8" key="1">
    <citation type="submission" date="2020-11" db="EMBL/GenBank/DDBJ databases">
        <title>Streptomyces spirodelae sp. nov., isolated from duckweed.</title>
        <authorList>
            <person name="Saimee Y."/>
            <person name="Duangmal K."/>
        </authorList>
    </citation>
    <scope>NUCLEOTIDE SEQUENCE [LARGE SCALE GENOMIC DNA]</scope>
    <source>
        <strain evidence="7 8">S16-07</strain>
    </source>
</reference>
<comment type="caution">
    <text evidence="7">The sequence shown here is derived from an EMBL/GenBank/DDBJ whole genome shotgun (WGS) entry which is preliminary data.</text>
</comment>
<dbReference type="Pfam" id="PF16859">
    <property type="entry name" value="TetR_C_11"/>
    <property type="match status" value="1"/>
</dbReference>
<dbReference type="PROSITE" id="PS01081">
    <property type="entry name" value="HTH_TETR_1"/>
    <property type="match status" value="1"/>
</dbReference>
<evidence type="ECO:0000313" key="8">
    <source>
        <dbReference type="Proteomes" id="UP001519064"/>
    </source>
</evidence>
<dbReference type="PROSITE" id="PS50977">
    <property type="entry name" value="HTH_TETR_2"/>
    <property type="match status" value="1"/>
</dbReference>
<dbReference type="PANTHER" id="PTHR30055">
    <property type="entry name" value="HTH-TYPE TRANSCRIPTIONAL REGULATOR RUTR"/>
    <property type="match status" value="1"/>
</dbReference>
<feature type="DNA-binding region" description="H-T-H motif" evidence="4">
    <location>
        <begin position="81"/>
        <end position="100"/>
    </location>
</feature>
<feature type="domain" description="HTH tetR-type" evidence="6">
    <location>
        <begin position="57"/>
        <end position="118"/>
    </location>
</feature>
<feature type="compositionally biased region" description="Basic and acidic residues" evidence="5">
    <location>
        <begin position="10"/>
        <end position="25"/>
    </location>
</feature>
<accession>A0ABS3XHK1</accession>
<dbReference type="InterPro" id="IPR036271">
    <property type="entry name" value="Tet_transcr_reg_TetR-rel_C_sf"/>
</dbReference>
<keyword evidence="3" id="KW-0804">Transcription</keyword>
<keyword evidence="1" id="KW-0805">Transcription regulation</keyword>
<keyword evidence="2 4" id="KW-0238">DNA-binding</keyword>
<dbReference type="InterPro" id="IPR011075">
    <property type="entry name" value="TetR_C"/>
</dbReference>
<dbReference type="InterPro" id="IPR001647">
    <property type="entry name" value="HTH_TetR"/>
</dbReference>
<evidence type="ECO:0000256" key="5">
    <source>
        <dbReference type="SAM" id="MobiDB-lite"/>
    </source>
</evidence>
<dbReference type="SUPFAM" id="SSF48498">
    <property type="entry name" value="Tetracyclin repressor-like, C-terminal domain"/>
    <property type="match status" value="1"/>
</dbReference>
<evidence type="ECO:0000256" key="3">
    <source>
        <dbReference type="ARBA" id="ARBA00023163"/>
    </source>
</evidence>
<evidence type="ECO:0000256" key="2">
    <source>
        <dbReference type="ARBA" id="ARBA00023125"/>
    </source>
</evidence>